<dbReference type="InterPro" id="IPR050739">
    <property type="entry name" value="MFP"/>
</dbReference>
<feature type="domain" description="AprE-like beta-barrel" evidence="12">
    <location>
        <begin position="360"/>
        <end position="450"/>
    </location>
</feature>
<comment type="similarity">
    <text evidence="2 9">Belongs to the membrane fusion protein (MFP) (TC 8.A.1) family.</text>
</comment>
<feature type="coiled-coil region" evidence="10">
    <location>
        <begin position="175"/>
        <end position="209"/>
    </location>
</feature>
<keyword evidence="7 9" id="KW-1133">Transmembrane helix</keyword>
<reference evidence="13 14" key="1">
    <citation type="submission" date="2018-01" db="EMBL/GenBank/DDBJ databases">
        <title>Whole genome sequencing of Histamine producing bacteria.</title>
        <authorList>
            <person name="Butler K."/>
        </authorList>
    </citation>
    <scope>NUCLEOTIDE SEQUENCE [LARGE SCALE GENOMIC DNA]</scope>
    <source>
        <strain evidence="13 14">DSM 24669</strain>
    </source>
</reference>
<evidence type="ECO:0000313" key="14">
    <source>
        <dbReference type="Proteomes" id="UP000240481"/>
    </source>
</evidence>
<dbReference type="GO" id="GO:0005886">
    <property type="term" value="C:plasma membrane"/>
    <property type="evidence" value="ECO:0007669"/>
    <property type="project" value="UniProtKB-SubCell"/>
</dbReference>
<evidence type="ECO:0000256" key="8">
    <source>
        <dbReference type="ARBA" id="ARBA00023136"/>
    </source>
</evidence>
<evidence type="ECO:0000256" key="10">
    <source>
        <dbReference type="SAM" id="Coils"/>
    </source>
</evidence>
<organism evidence="13 14">
    <name type="scientific">Photobacterium swingsii</name>
    <dbReference type="NCBI Taxonomy" id="680026"/>
    <lineage>
        <taxon>Bacteria</taxon>
        <taxon>Pseudomonadati</taxon>
        <taxon>Pseudomonadota</taxon>
        <taxon>Gammaproteobacteria</taxon>
        <taxon>Vibrionales</taxon>
        <taxon>Vibrionaceae</taxon>
        <taxon>Photobacterium</taxon>
    </lineage>
</organism>
<dbReference type="STRING" id="680026.AB733_03605"/>
<keyword evidence="4 9" id="KW-1003">Cell membrane</keyword>
<dbReference type="Pfam" id="PF25994">
    <property type="entry name" value="HH_AprE"/>
    <property type="match status" value="1"/>
</dbReference>
<keyword evidence="8 9" id="KW-0472">Membrane</keyword>
<dbReference type="Gene3D" id="2.40.30.170">
    <property type="match status" value="1"/>
</dbReference>
<dbReference type="PRINTS" id="PR01490">
    <property type="entry name" value="RTXTOXIND"/>
</dbReference>
<dbReference type="Pfam" id="PF26002">
    <property type="entry name" value="Beta-barrel_AprE"/>
    <property type="match status" value="1"/>
</dbReference>
<gene>
    <name evidence="13" type="ORF">C9I94_07520</name>
</gene>
<dbReference type="GO" id="GO:0009306">
    <property type="term" value="P:protein secretion"/>
    <property type="evidence" value="ECO:0007669"/>
    <property type="project" value="InterPro"/>
</dbReference>
<protein>
    <recommendedName>
        <fullName evidence="9">Membrane fusion protein (MFP) family protein</fullName>
    </recommendedName>
</protein>
<keyword evidence="3 9" id="KW-0813">Transport</keyword>
<evidence type="ECO:0000313" key="13">
    <source>
        <dbReference type="EMBL" id="PSW25483.1"/>
    </source>
</evidence>
<dbReference type="Proteomes" id="UP000240481">
    <property type="component" value="Unassembled WGS sequence"/>
</dbReference>
<evidence type="ECO:0000256" key="3">
    <source>
        <dbReference type="ARBA" id="ARBA00022448"/>
    </source>
</evidence>
<comment type="caution">
    <text evidence="13">The sequence shown here is derived from an EMBL/GenBank/DDBJ whole genome shotgun (WGS) entry which is preliminary data.</text>
</comment>
<dbReference type="AlphaFoldDB" id="A0A0J8VH94"/>
<evidence type="ECO:0000259" key="12">
    <source>
        <dbReference type="Pfam" id="PF26002"/>
    </source>
</evidence>
<feature type="domain" description="AprE-like long alpha-helical hairpin" evidence="11">
    <location>
        <begin position="161"/>
        <end position="317"/>
    </location>
</feature>
<evidence type="ECO:0000256" key="9">
    <source>
        <dbReference type="RuleBase" id="RU365093"/>
    </source>
</evidence>
<dbReference type="InterPro" id="IPR058982">
    <property type="entry name" value="Beta-barrel_AprE"/>
</dbReference>
<dbReference type="NCBIfam" id="TIGR01843">
    <property type="entry name" value="type_I_hlyD"/>
    <property type="match status" value="1"/>
</dbReference>
<dbReference type="InterPro" id="IPR010129">
    <property type="entry name" value="T1SS_HlyD"/>
</dbReference>
<dbReference type="SUPFAM" id="SSF111369">
    <property type="entry name" value="HlyD-like secretion proteins"/>
    <property type="match status" value="1"/>
</dbReference>
<feature type="coiled-coil region" evidence="10">
    <location>
        <begin position="248"/>
        <end position="311"/>
    </location>
</feature>
<dbReference type="InterPro" id="IPR006144">
    <property type="entry name" value="Secretion_HlyD_CS"/>
</dbReference>
<name>A0A0J8VH94_9GAMM</name>
<feature type="transmembrane region" description="Helical" evidence="9">
    <location>
        <begin position="42"/>
        <end position="59"/>
    </location>
</feature>
<keyword evidence="6 9" id="KW-0812">Transmembrane</keyword>
<evidence type="ECO:0000256" key="4">
    <source>
        <dbReference type="ARBA" id="ARBA00022475"/>
    </source>
</evidence>
<dbReference type="InterPro" id="IPR058781">
    <property type="entry name" value="HH_AprE-like"/>
</dbReference>
<dbReference type="OrthoDB" id="9775513at2"/>
<evidence type="ECO:0000256" key="6">
    <source>
        <dbReference type="ARBA" id="ARBA00022692"/>
    </source>
</evidence>
<evidence type="ECO:0000256" key="7">
    <source>
        <dbReference type="ARBA" id="ARBA00022989"/>
    </source>
</evidence>
<dbReference type="EMBL" id="PYLZ01000003">
    <property type="protein sequence ID" value="PSW25483.1"/>
    <property type="molecule type" value="Genomic_DNA"/>
</dbReference>
<dbReference type="PANTHER" id="PTHR30386">
    <property type="entry name" value="MEMBRANE FUSION SUBUNIT OF EMRAB-TOLC MULTIDRUG EFFLUX PUMP"/>
    <property type="match status" value="1"/>
</dbReference>
<evidence type="ECO:0000256" key="2">
    <source>
        <dbReference type="ARBA" id="ARBA00009477"/>
    </source>
</evidence>
<accession>A0A0J8VH94</accession>
<evidence type="ECO:0000256" key="5">
    <source>
        <dbReference type="ARBA" id="ARBA00022519"/>
    </source>
</evidence>
<comment type="subcellular location">
    <subcellularLocation>
        <location evidence="1 9">Cell inner membrane</location>
        <topology evidence="1 9">Single-pass membrane protein</topology>
    </subcellularLocation>
</comment>
<keyword evidence="10" id="KW-0175">Coiled coil</keyword>
<evidence type="ECO:0000256" key="1">
    <source>
        <dbReference type="ARBA" id="ARBA00004377"/>
    </source>
</evidence>
<sequence length="472" mass="52266">MTSKHKSPPNKADKPLTTEQLDYIDDQSAALLLNTPKSARRMLWVIVLFFVIAFVWASQAQLDQVTVGSGKVIASSQLQVVQNLEGGIVKSLLVTEGDAVVQGQELLIIDDTQFQSDFNEQSQSLVGTQADSVRLNALLASIRIDKSQAKTNWQKSIVIKRQALTFSSELTQHQARLVQRQKNEFTDQLSQLESQLAVVEQQINQKARERIETQSRVSSLRNSYGIASKELAITKPLADEGVVPEIELLKLQRQLNDTRRELKSAELQLPIIKAAIQEAILKRIDIAQNFRSDLQRELNEISDKVASLSASQIGLQDRVNRTTITSPVTGIIQTLHTNTVGGVIQPGMDVITIVPTDDNLLIEAQIAPKDIAFLRPKLRAMIKFSAYDFTVFGGLEGTLETISADTIKDDEGNSFYQIRIRTAQNYLLSGSGEILPIIPGMTASADIITGKRTVLDYLLKPVISAQRNALRE</sequence>
<evidence type="ECO:0000259" key="11">
    <source>
        <dbReference type="Pfam" id="PF25994"/>
    </source>
</evidence>
<dbReference type="PROSITE" id="PS00543">
    <property type="entry name" value="HLYD_FAMILY"/>
    <property type="match status" value="1"/>
</dbReference>
<dbReference type="PANTHER" id="PTHR30386:SF26">
    <property type="entry name" value="TRANSPORT PROTEIN COMB"/>
    <property type="match status" value="1"/>
</dbReference>
<proteinExistence type="inferred from homology"/>
<keyword evidence="14" id="KW-1185">Reference proteome</keyword>
<dbReference type="RefSeq" id="WP_048897520.1">
    <property type="nucleotide sequence ID" value="NZ_AP024853.1"/>
</dbReference>
<keyword evidence="5 9" id="KW-0997">Cell inner membrane</keyword>